<dbReference type="InterPro" id="IPR051393">
    <property type="entry name" value="ABC_transporter_permease"/>
</dbReference>
<reference evidence="9 10" key="1">
    <citation type="submission" date="2019-11" db="EMBL/GenBank/DDBJ databases">
        <title>Gracilibacillus salitolerans sp. nov., a moderate halophile isolated from a saline soil in northwest China.</title>
        <authorList>
            <person name="Gan L."/>
        </authorList>
    </citation>
    <scope>NUCLEOTIDE SEQUENCE [LARGE SCALE GENOMIC DNA]</scope>
    <source>
        <strain evidence="9 10">SCU50</strain>
    </source>
</reference>
<dbReference type="PANTHER" id="PTHR30193:SF37">
    <property type="entry name" value="INNER MEMBRANE ABC TRANSPORTER PERMEASE PROTEIN YCJO"/>
    <property type="match status" value="1"/>
</dbReference>
<keyword evidence="3" id="KW-1003">Cell membrane</keyword>
<keyword evidence="10" id="KW-1185">Reference proteome</keyword>
<dbReference type="CDD" id="cd06261">
    <property type="entry name" value="TM_PBP2"/>
    <property type="match status" value="1"/>
</dbReference>
<dbReference type="Pfam" id="PF00528">
    <property type="entry name" value="BPD_transp_1"/>
    <property type="match status" value="1"/>
</dbReference>
<dbReference type="PROSITE" id="PS50928">
    <property type="entry name" value="ABC_TM1"/>
    <property type="match status" value="1"/>
</dbReference>
<feature type="transmembrane region" description="Helical" evidence="7">
    <location>
        <begin position="156"/>
        <end position="180"/>
    </location>
</feature>
<feature type="transmembrane region" description="Helical" evidence="7">
    <location>
        <begin position="211"/>
        <end position="231"/>
    </location>
</feature>
<gene>
    <name evidence="9" type="ORF">GI584_06325</name>
</gene>
<dbReference type="KEGG" id="grc:GI584_06325"/>
<dbReference type="RefSeq" id="WP_153790666.1">
    <property type="nucleotide sequence ID" value="NZ_CP045915.1"/>
</dbReference>
<evidence type="ECO:0000256" key="6">
    <source>
        <dbReference type="ARBA" id="ARBA00023136"/>
    </source>
</evidence>
<feature type="transmembrane region" description="Helical" evidence="7">
    <location>
        <begin position="73"/>
        <end position="95"/>
    </location>
</feature>
<name>A0A5Q2THP8_9BACI</name>
<dbReference type="SUPFAM" id="SSF161098">
    <property type="entry name" value="MetI-like"/>
    <property type="match status" value="1"/>
</dbReference>
<feature type="domain" description="ABC transmembrane type-1" evidence="8">
    <location>
        <begin position="69"/>
        <end position="286"/>
    </location>
</feature>
<comment type="similarity">
    <text evidence="7">Belongs to the binding-protein-dependent transport system permease family.</text>
</comment>
<evidence type="ECO:0000313" key="9">
    <source>
        <dbReference type="EMBL" id="QGH33657.1"/>
    </source>
</evidence>
<keyword evidence="6 7" id="KW-0472">Membrane</keyword>
<evidence type="ECO:0000256" key="7">
    <source>
        <dbReference type="RuleBase" id="RU363032"/>
    </source>
</evidence>
<evidence type="ECO:0000256" key="4">
    <source>
        <dbReference type="ARBA" id="ARBA00022692"/>
    </source>
</evidence>
<proteinExistence type="inferred from homology"/>
<feature type="transmembrane region" description="Helical" evidence="7">
    <location>
        <begin position="262"/>
        <end position="286"/>
    </location>
</feature>
<feature type="transmembrane region" description="Helical" evidence="7">
    <location>
        <begin position="107"/>
        <end position="128"/>
    </location>
</feature>
<dbReference type="GO" id="GO:0055085">
    <property type="term" value="P:transmembrane transport"/>
    <property type="evidence" value="ECO:0007669"/>
    <property type="project" value="InterPro"/>
</dbReference>
<dbReference type="GO" id="GO:0005886">
    <property type="term" value="C:plasma membrane"/>
    <property type="evidence" value="ECO:0007669"/>
    <property type="project" value="UniProtKB-SubCell"/>
</dbReference>
<accession>A0A5Q2THP8</accession>
<keyword evidence="4 7" id="KW-0812">Transmembrane</keyword>
<dbReference type="SUPFAM" id="SSF160964">
    <property type="entry name" value="MalF N-terminal region-like"/>
    <property type="match status" value="1"/>
</dbReference>
<keyword evidence="2 7" id="KW-0813">Transport</keyword>
<dbReference type="Proteomes" id="UP000339690">
    <property type="component" value="Chromosome"/>
</dbReference>
<dbReference type="InterPro" id="IPR000515">
    <property type="entry name" value="MetI-like"/>
</dbReference>
<dbReference type="EMBL" id="CP045915">
    <property type="protein sequence ID" value="QGH33657.1"/>
    <property type="molecule type" value="Genomic_DNA"/>
</dbReference>
<evidence type="ECO:0000259" key="8">
    <source>
        <dbReference type="PROSITE" id="PS50928"/>
    </source>
</evidence>
<dbReference type="InterPro" id="IPR035906">
    <property type="entry name" value="MetI-like_sf"/>
</dbReference>
<keyword evidence="5 7" id="KW-1133">Transmembrane helix</keyword>
<dbReference type="PANTHER" id="PTHR30193">
    <property type="entry name" value="ABC TRANSPORTER PERMEASE PROTEIN"/>
    <property type="match status" value="1"/>
</dbReference>
<dbReference type="AlphaFoldDB" id="A0A5Q2THP8"/>
<evidence type="ECO:0000256" key="2">
    <source>
        <dbReference type="ARBA" id="ARBA00022448"/>
    </source>
</evidence>
<evidence type="ECO:0000256" key="5">
    <source>
        <dbReference type="ARBA" id="ARBA00022989"/>
    </source>
</evidence>
<dbReference type="Gene3D" id="1.10.3720.10">
    <property type="entry name" value="MetI-like"/>
    <property type="match status" value="1"/>
</dbReference>
<evidence type="ECO:0000256" key="3">
    <source>
        <dbReference type="ARBA" id="ARBA00022475"/>
    </source>
</evidence>
<organism evidence="9 10">
    <name type="scientific">Gracilibacillus salitolerans</name>
    <dbReference type="NCBI Taxonomy" id="2663022"/>
    <lineage>
        <taxon>Bacteria</taxon>
        <taxon>Bacillati</taxon>
        <taxon>Bacillota</taxon>
        <taxon>Bacilli</taxon>
        <taxon>Bacillales</taxon>
        <taxon>Bacillaceae</taxon>
        <taxon>Gracilibacillus</taxon>
    </lineage>
</organism>
<evidence type="ECO:0000256" key="1">
    <source>
        <dbReference type="ARBA" id="ARBA00004651"/>
    </source>
</evidence>
<sequence length="296" mass="33539">MFGTKINKDPHGYYFIAPFFISFFIFGLGPILYSFYLSFTNWTGFDQPEFIGLANYERLIQDTVFLKSISNTLIIWIFSIIPQLTIALTLALILHEKFIRGRHLFHAIFYFPNIITPITIGVMFALMFDWQTGSINQFLLSIGIINEPIYWLNDPWLARIIVALTMMFQNFGFNMLVFLAGLQAIPKDLYEAAEIDGASRVQTALRITIPLIRPVLIFTLITSVIGGLQIFDAPLMIGKGPDNSTLTMIMNLYEAAFVRYDYGYGATIAYGAFVVIAIATAITFMIPGVRKKREAK</sequence>
<evidence type="ECO:0000313" key="10">
    <source>
        <dbReference type="Proteomes" id="UP000339690"/>
    </source>
</evidence>
<protein>
    <submittedName>
        <fullName evidence="9">ABC transporter permease subunit</fullName>
    </submittedName>
</protein>
<comment type="subcellular location">
    <subcellularLocation>
        <location evidence="1 7">Cell membrane</location>
        <topology evidence="1 7">Multi-pass membrane protein</topology>
    </subcellularLocation>
</comment>
<feature type="transmembrane region" description="Helical" evidence="7">
    <location>
        <begin position="12"/>
        <end position="36"/>
    </location>
</feature>